<evidence type="ECO:0000313" key="3">
    <source>
        <dbReference type="Proteomes" id="UP000295055"/>
    </source>
</evidence>
<accession>A0A4R3NMI1</accession>
<proteinExistence type="predicted"/>
<sequence>MHTKPIVTFNNPMSTDEIHAWILEKAAALKKLESLNAAYAELKEKLVRIEDDIYEQTEICNAGLGLPAIN</sequence>
<dbReference type="Proteomes" id="UP000295055">
    <property type="component" value="Unassembled WGS sequence"/>
</dbReference>
<dbReference type="RefSeq" id="WP_132495234.1">
    <property type="nucleotide sequence ID" value="NZ_JAWQER010000102.1"/>
</dbReference>
<dbReference type="AlphaFoldDB" id="A0A4R3NMI1"/>
<name>A0A4R3NMI1_9GAMM</name>
<dbReference type="EMBL" id="SMAS01000002">
    <property type="protein sequence ID" value="TCT36587.1"/>
    <property type="molecule type" value="Genomic_DNA"/>
</dbReference>
<reference evidence="2 3" key="1">
    <citation type="submission" date="2019-03" db="EMBL/GenBank/DDBJ databases">
        <title>Genomic analyses of the natural microbiome of Caenorhabditis elegans.</title>
        <authorList>
            <person name="Samuel B."/>
        </authorList>
    </citation>
    <scope>NUCLEOTIDE SEQUENCE [LARGE SCALE GENOMIC DNA]</scope>
    <source>
        <strain evidence="2 3">JUb102</strain>
    </source>
</reference>
<comment type="caution">
    <text evidence="2">The sequence shown here is derived from an EMBL/GenBank/DDBJ whole genome shotgun (WGS) entry which is preliminary data.</text>
</comment>
<evidence type="ECO:0000313" key="2">
    <source>
        <dbReference type="EMBL" id="TCT36587.1"/>
    </source>
</evidence>
<keyword evidence="1" id="KW-0175">Coiled coil</keyword>
<evidence type="ECO:0000256" key="1">
    <source>
        <dbReference type="SAM" id="Coils"/>
    </source>
</evidence>
<protein>
    <submittedName>
        <fullName evidence="2">Uncharacterized protein</fullName>
    </submittedName>
</protein>
<feature type="coiled-coil region" evidence="1">
    <location>
        <begin position="25"/>
        <end position="52"/>
    </location>
</feature>
<dbReference type="OrthoDB" id="6462684at2"/>
<organism evidence="2 3">
    <name type="scientific">Providencia alcalifaciens</name>
    <dbReference type="NCBI Taxonomy" id="126385"/>
    <lineage>
        <taxon>Bacteria</taxon>
        <taxon>Pseudomonadati</taxon>
        <taxon>Pseudomonadota</taxon>
        <taxon>Gammaproteobacteria</taxon>
        <taxon>Enterobacterales</taxon>
        <taxon>Morganellaceae</taxon>
        <taxon>Providencia</taxon>
    </lineage>
</organism>
<gene>
    <name evidence="2" type="ORF">EC835_10236</name>
</gene>